<reference evidence="1" key="2">
    <citation type="journal article" date="2015" name="Fish Shellfish Immunol.">
        <title>Early steps in the European eel (Anguilla anguilla)-Vibrio vulnificus interaction in the gills: Role of the RtxA13 toxin.</title>
        <authorList>
            <person name="Callol A."/>
            <person name="Pajuelo D."/>
            <person name="Ebbesson L."/>
            <person name="Teles M."/>
            <person name="MacKenzie S."/>
            <person name="Amaro C."/>
        </authorList>
    </citation>
    <scope>NUCLEOTIDE SEQUENCE</scope>
</reference>
<dbReference type="EMBL" id="GBXM01060387">
    <property type="protein sequence ID" value="JAH48190.1"/>
    <property type="molecule type" value="Transcribed_RNA"/>
</dbReference>
<evidence type="ECO:0000313" key="1">
    <source>
        <dbReference type="EMBL" id="JAH48190.1"/>
    </source>
</evidence>
<reference evidence="1" key="1">
    <citation type="submission" date="2014-11" db="EMBL/GenBank/DDBJ databases">
        <authorList>
            <person name="Amaro Gonzalez C."/>
        </authorList>
    </citation>
    <scope>NUCLEOTIDE SEQUENCE</scope>
</reference>
<sequence>MLRLHFVVRNFVSFSLHRRPQWKKKNTRCNSDVSKGNKICSPFPYCCNNNEANIKRPHDDGTSSLVMKK</sequence>
<accession>A0A0E9T5C0</accession>
<protein>
    <submittedName>
        <fullName evidence="1">Uncharacterized protein</fullName>
    </submittedName>
</protein>
<name>A0A0E9T5C0_ANGAN</name>
<organism evidence="1">
    <name type="scientific">Anguilla anguilla</name>
    <name type="common">European freshwater eel</name>
    <name type="synonym">Muraena anguilla</name>
    <dbReference type="NCBI Taxonomy" id="7936"/>
    <lineage>
        <taxon>Eukaryota</taxon>
        <taxon>Metazoa</taxon>
        <taxon>Chordata</taxon>
        <taxon>Craniata</taxon>
        <taxon>Vertebrata</taxon>
        <taxon>Euteleostomi</taxon>
        <taxon>Actinopterygii</taxon>
        <taxon>Neopterygii</taxon>
        <taxon>Teleostei</taxon>
        <taxon>Anguilliformes</taxon>
        <taxon>Anguillidae</taxon>
        <taxon>Anguilla</taxon>
    </lineage>
</organism>
<proteinExistence type="predicted"/>
<dbReference type="AlphaFoldDB" id="A0A0E9T5C0"/>